<evidence type="ECO:0000256" key="4">
    <source>
        <dbReference type="ARBA" id="ARBA00023125"/>
    </source>
</evidence>
<keyword evidence="7" id="KW-1185">Reference proteome</keyword>
<proteinExistence type="inferred from homology"/>
<dbReference type="PANTHER" id="PTHR43133:SF8">
    <property type="entry name" value="RNA POLYMERASE SIGMA FACTOR HI_1459-RELATED"/>
    <property type="match status" value="1"/>
</dbReference>
<dbReference type="Proteomes" id="UP000238392">
    <property type="component" value="Unassembled WGS sequence"/>
</dbReference>
<dbReference type="GO" id="GO:0016987">
    <property type="term" value="F:sigma factor activity"/>
    <property type="evidence" value="ECO:0007669"/>
    <property type="project" value="UniProtKB-KW"/>
</dbReference>
<dbReference type="InterPro" id="IPR036388">
    <property type="entry name" value="WH-like_DNA-bd_sf"/>
</dbReference>
<dbReference type="GO" id="GO:0006352">
    <property type="term" value="P:DNA-templated transcription initiation"/>
    <property type="evidence" value="ECO:0007669"/>
    <property type="project" value="InterPro"/>
</dbReference>
<name>A0A2T0WUK3_9RHOB</name>
<dbReference type="PANTHER" id="PTHR43133">
    <property type="entry name" value="RNA POLYMERASE ECF-TYPE SIGMA FACTO"/>
    <property type="match status" value="1"/>
</dbReference>
<comment type="similarity">
    <text evidence="1">Belongs to the sigma-70 factor family. ECF subfamily.</text>
</comment>
<dbReference type="SUPFAM" id="SSF88946">
    <property type="entry name" value="Sigma2 domain of RNA polymerase sigma factors"/>
    <property type="match status" value="1"/>
</dbReference>
<evidence type="ECO:0000313" key="7">
    <source>
        <dbReference type="Proteomes" id="UP000238392"/>
    </source>
</evidence>
<dbReference type="InterPro" id="IPR013325">
    <property type="entry name" value="RNA_pol_sigma_r2"/>
</dbReference>
<evidence type="ECO:0000256" key="1">
    <source>
        <dbReference type="ARBA" id="ARBA00010641"/>
    </source>
</evidence>
<organism evidence="6 7">
    <name type="scientific">Donghicola tyrosinivorans</name>
    <dbReference type="NCBI Taxonomy" id="1652492"/>
    <lineage>
        <taxon>Bacteria</taxon>
        <taxon>Pseudomonadati</taxon>
        <taxon>Pseudomonadota</taxon>
        <taxon>Alphaproteobacteria</taxon>
        <taxon>Rhodobacterales</taxon>
        <taxon>Roseobacteraceae</taxon>
        <taxon>Donghicola</taxon>
    </lineage>
</organism>
<accession>A0A2T0WUK3</accession>
<keyword evidence="2" id="KW-0805">Transcription regulation</keyword>
<evidence type="ECO:0000256" key="5">
    <source>
        <dbReference type="ARBA" id="ARBA00023163"/>
    </source>
</evidence>
<sequence length="188" mass="21423">MTTEFLEHDIAALLRRICGRDRSALKQLHKARGDRLYSILLHMLEDKDCAELAYLELMPRIWREAKSFDPTVCSSEHWLQTRARLLAIEILREECGDQPFYGKNIGWDADPHLNAKEQQLRHYQVGRLNLALRGLPVRAAEMIVARFVYGISLEDLASLYNSTVSAVRKDIATAGSNLRDTLMEAQAA</sequence>
<dbReference type="InterPro" id="IPR013324">
    <property type="entry name" value="RNA_pol_sigma_r3/r4-like"/>
</dbReference>
<keyword evidence="4" id="KW-0238">DNA-binding</keyword>
<dbReference type="OrthoDB" id="9803470at2"/>
<evidence type="ECO:0000256" key="2">
    <source>
        <dbReference type="ARBA" id="ARBA00023015"/>
    </source>
</evidence>
<dbReference type="Gene3D" id="1.10.10.10">
    <property type="entry name" value="Winged helix-like DNA-binding domain superfamily/Winged helix DNA-binding domain"/>
    <property type="match status" value="1"/>
</dbReference>
<dbReference type="GO" id="GO:0003677">
    <property type="term" value="F:DNA binding"/>
    <property type="evidence" value="ECO:0007669"/>
    <property type="project" value="UniProtKB-KW"/>
</dbReference>
<dbReference type="Gene3D" id="1.10.1740.10">
    <property type="match status" value="1"/>
</dbReference>
<dbReference type="InterPro" id="IPR039425">
    <property type="entry name" value="RNA_pol_sigma-70-like"/>
</dbReference>
<dbReference type="EMBL" id="PVTQ01000005">
    <property type="protein sequence ID" value="PRY90244.1"/>
    <property type="molecule type" value="Genomic_DNA"/>
</dbReference>
<evidence type="ECO:0000313" key="6">
    <source>
        <dbReference type="EMBL" id="PRY90244.1"/>
    </source>
</evidence>
<comment type="caution">
    <text evidence="6">The sequence shown here is derived from an EMBL/GenBank/DDBJ whole genome shotgun (WGS) entry which is preliminary data.</text>
</comment>
<evidence type="ECO:0000256" key="3">
    <source>
        <dbReference type="ARBA" id="ARBA00023082"/>
    </source>
</evidence>
<keyword evidence="3" id="KW-0731">Sigma factor</keyword>
<protein>
    <submittedName>
        <fullName evidence="6">RNA polymerase sigma factor (Sigma-70 family)</fullName>
    </submittedName>
</protein>
<gene>
    <name evidence="6" type="ORF">CLV74_105225</name>
</gene>
<reference evidence="6 7" key="1">
    <citation type="submission" date="2018-03" db="EMBL/GenBank/DDBJ databases">
        <title>Genomic Encyclopedia of Archaeal and Bacterial Type Strains, Phase II (KMG-II): from individual species to whole genera.</title>
        <authorList>
            <person name="Goeker M."/>
        </authorList>
    </citation>
    <scope>NUCLEOTIDE SEQUENCE [LARGE SCALE GENOMIC DNA]</scope>
    <source>
        <strain evidence="6 7">DSM 100212</strain>
    </source>
</reference>
<dbReference type="RefSeq" id="WP_106264060.1">
    <property type="nucleotide sequence ID" value="NZ_PVTQ01000005.1"/>
</dbReference>
<dbReference type="AlphaFoldDB" id="A0A2T0WUK3"/>
<keyword evidence="5" id="KW-0804">Transcription</keyword>
<dbReference type="SUPFAM" id="SSF88659">
    <property type="entry name" value="Sigma3 and sigma4 domains of RNA polymerase sigma factors"/>
    <property type="match status" value="1"/>
</dbReference>